<proteinExistence type="predicted"/>
<accession>A0AAV7TPS0</accession>
<feature type="compositionally biased region" description="Polar residues" evidence="1">
    <location>
        <begin position="32"/>
        <end position="87"/>
    </location>
</feature>
<dbReference type="Proteomes" id="UP001066276">
    <property type="component" value="Chromosome 3_2"/>
</dbReference>
<evidence type="ECO:0000313" key="2">
    <source>
        <dbReference type="EMBL" id="KAJ1178669.1"/>
    </source>
</evidence>
<organism evidence="2 3">
    <name type="scientific">Pleurodeles waltl</name>
    <name type="common">Iberian ribbed newt</name>
    <dbReference type="NCBI Taxonomy" id="8319"/>
    <lineage>
        <taxon>Eukaryota</taxon>
        <taxon>Metazoa</taxon>
        <taxon>Chordata</taxon>
        <taxon>Craniata</taxon>
        <taxon>Vertebrata</taxon>
        <taxon>Euteleostomi</taxon>
        <taxon>Amphibia</taxon>
        <taxon>Batrachia</taxon>
        <taxon>Caudata</taxon>
        <taxon>Salamandroidea</taxon>
        <taxon>Salamandridae</taxon>
        <taxon>Pleurodelinae</taxon>
        <taxon>Pleurodeles</taxon>
    </lineage>
</organism>
<feature type="compositionally biased region" description="Polar residues" evidence="1">
    <location>
        <begin position="196"/>
        <end position="212"/>
    </location>
</feature>
<protein>
    <submittedName>
        <fullName evidence="2">Uncharacterized protein</fullName>
    </submittedName>
</protein>
<feature type="region of interest" description="Disordered" evidence="1">
    <location>
        <begin position="138"/>
        <end position="226"/>
    </location>
</feature>
<reference evidence="2" key="1">
    <citation type="journal article" date="2022" name="bioRxiv">
        <title>Sequencing and chromosome-scale assembly of the giantPleurodeles waltlgenome.</title>
        <authorList>
            <person name="Brown T."/>
            <person name="Elewa A."/>
            <person name="Iarovenko S."/>
            <person name="Subramanian E."/>
            <person name="Araus A.J."/>
            <person name="Petzold A."/>
            <person name="Susuki M."/>
            <person name="Suzuki K.-i.T."/>
            <person name="Hayashi T."/>
            <person name="Toyoda A."/>
            <person name="Oliveira C."/>
            <person name="Osipova E."/>
            <person name="Leigh N.D."/>
            <person name="Simon A."/>
            <person name="Yun M.H."/>
        </authorList>
    </citation>
    <scope>NUCLEOTIDE SEQUENCE</scope>
    <source>
        <strain evidence="2">20211129_DDA</strain>
        <tissue evidence="2">Liver</tissue>
    </source>
</reference>
<feature type="region of interest" description="Disordered" evidence="1">
    <location>
        <begin position="27"/>
        <end position="107"/>
    </location>
</feature>
<dbReference type="EMBL" id="JANPWB010000006">
    <property type="protein sequence ID" value="KAJ1178669.1"/>
    <property type="molecule type" value="Genomic_DNA"/>
</dbReference>
<sequence length="226" mass="25273">MQPLHNGGKMQLCYAQKTVSDHLHYNVPYRRQPQSLKTRQGKPSNRHPSSSCHEGGTATQDKPEHNMSSAIPTSLVASTEVTESPRVTQKGGQQQDRGRKEWVVDEGHKGNVEISKVTEAGSQIRKEDLRDLLDETAAGSPEQHHTSITSRSTTQDTELTNRRDPRIALGRPEGTNFCELASCGDEQNHPRREPTDGQSRINLSRRVSQIADTSRHVSKSFFNTRQ</sequence>
<feature type="compositionally biased region" description="Basic and acidic residues" evidence="1">
    <location>
        <begin position="186"/>
        <end position="195"/>
    </location>
</feature>
<feature type="compositionally biased region" description="Polar residues" evidence="1">
    <location>
        <begin position="146"/>
        <end position="158"/>
    </location>
</feature>
<evidence type="ECO:0000256" key="1">
    <source>
        <dbReference type="SAM" id="MobiDB-lite"/>
    </source>
</evidence>
<dbReference type="AlphaFoldDB" id="A0AAV7TPS0"/>
<gene>
    <name evidence="2" type="ORF">NDU88_003911</name>
</gene>
<name>A0AAV7TPS0_PLEWA</name>
<comment type="caution">
    <text evidence="2">The sequence shown here is derived from an EMBL/GenBank/DDBJ whole genome shotgun (WGS) entry which is preliminary data.</text>
</comment>
<feature type="compositionally biased region" description="Basic and acidic residues" evidence="1">
    <location>
        <begin position="96"/>
        <end position="107"/>
    </location>
</feature>
<evidence type="ECO:0000313" key="3">
    <source>
        <dbReference type="Proteomes" id="UP001066276"/>
    </source>
</evidence>
<keyword evidence="3" id="KW-1185">Reference proteome</keyword>